<evidence type="ECO:0000313" key="2">
    <source>
        <dbReference type="EMBL" id="RDB22998.1"/>
    </source>
</evidence>
<dbReference type="Proteomes" id="UP000076154">
    <property type="component" value="Unassembled WGS sequence"/>
</dbReference>
<name>A0A369JMD3_HYPMA</name>
<feature type="transmembrane region" description="Helical" evidence="1">
    <location>
        <begin position="114"/>
        <end position="136"/>
    </location>
</feature>
<reference evidence="2" key="1">
    <citation type="submission" date="2018-04" db="EMBL/GenBank/DDBJ databases">
        <title>Whole genome sequencing of Hypsizygus marmoreus.</title>
        <authorList>
            <person name="Choi I.-G."/>
            <person name="Min B."/>
            <person name="Kim J.-G."/>
            <person name="Kim S."/>
            <person name="Oh Y.-L."/>
            <person name="Kong W.-S."/>
            <person name="Park H."/>
            <person name="Jeong J."/>
            <person name="Song E.-S."/>
        </authorList>
    </citation>
    <scope>NUCLEOTIDE SEQUENCE [LARGE SCALE GENOMIC DNA]</scope>
    <source>
        <strain evidence="2">51987-8</strain>
    </source>
</reference>
<evidence type="ECO:0000313" key="3">
    <source>
        <dbReference type="Proteomes" id="UP000076154"/>
    </source>
</evidence>
<gene>
    <name evidence="2" type="ORF">Hypma_009713</name>
</gene>
<feature type="transmembrane region" description="Helical" evidence="1">
    <location>
        <begin position="12"/>
        <end position="31"/>
    </location>
</feature>
<evidence type="ECO:0000256" key="1">
    <source>
        <dbReference type="SAM" id="Phobius"/>
    </source>
</evidence>
<feature type="transmembrane region" description="Helical" evidence="1">
    <location>
        <begin position="218"/>
        <end position="239"/>
    </location>
</feature>
<keyword evidence="1" id="KW-1133">Transmembrane helix</keyword>
<feature type="transmembrane region" description="Helical" evidence="1">
    <location>
        <begin position="81"/>
        <end position="102"/>
    </location>
</feature>
<keyword evidence="1" id="KW-0472">Membrane</keyword>
<feature type="transmembrane region" description="Helical" evidence="1">
    <location>
        <begin position="156"/>
        <end position="181"/>
    </location>
</feature>
<keyword evidence="1" id="KW-0812">Transmembrane</keyword>
<sequence length="276" mass="30309">MAYFPPPEAYQITVASYIAVGSLAGLLWDMLAHLDQEYEIVVRSEISVPTVTYFLARLTIFSSLFIAILSTAPLGKSCHRLGEAVCVFYHLTYSTTALLFFLRLRAVYHGNKPIIVLGFLLWLGAIGSALTSLIGSGGSAIEMQPSHYCALSPVTVFVNALPVTSAAFDTFVFLAISWRLLQSHNIESQRSKAGLLKHVLLGRDIPAVSRALLQDGHVYYMVSLIANFAVVLIAFHPAIPNIFRYTIISNTTLMNIMRSAFDSYGDQGLARGLKDE</sequence>
<dbReference type="InParanoid" id="A0A369JMD3"/>
<protein>
    <submittedName>
        <fullName evidence="2">Uncharacterized protein</fullName>
    </submittedName>
</protein>
<dbReference type="STRING" id="39966.A0A369JMD3"/>
<proteinExistence type="predicted"/>
<keyword evidence="3" id="KW-1185">Reference proteome</keyword>
<feature type="transmembrane region" description="Helical" evidence="1">
    <location>
        <begin position="51"/>
        <end position="69"/>
    </location>
</feature>
<dbReference type="EMBL" id="LUEZ02000048">
    <property type="protein sequence ID" value="RDB22998.1"/>
    <property type="molecule type" value="Genomic_DNA"/>
</dbReference>
<accession>A0A369JMD3</accession>
<dbReference type="AlphaFoldDB" id="A0A369JMD3"/>
<comment type="caution">
    <text evidence="2">The sequence shown here is derived from an EMBL/GenBank/DDBJ whole genome shotgun (WGS) entry which is preliminary data.</text>
</comment>
<organism evidence="2 3">
    <name type="scientific">Hypsizygus marmoreus</name>
    <name type="common">White beech mushroom</name>
    <name type="synonym">Agaricus marmoreus</name>
    <dbReference type="NCBI Taxonomy" id="39966"/>
    <lineage>
        <taxon>Eukaryota</taxon>
        <taxon>Fungi</taxon>
        <taxon>Dikarya</taxon>
        <taxon>Basidiomycota</taxon>
        <taxon>Agaricomycotina</taxon>
        <taxon>Agaricomycetes</taxon>
        <taxon>Agaricomycetidae</taxon>
        <taxon>Agaricales</taxon>
        <taxon>Tricholomatineae</taxon>
        <taxon>Lyophyllaceae</taxon>
        <taxon>Hypsizygus</taxon>
    </lineage>
</organism>
<dbReference type="OrthoDB" id="3038990at2759"/>